<evidence type="ECO:0000256" key="2">
    <source>
        <dbReference type="ARBA" id="ARBA00009530"/>
    </source>
</evidence>
<keyword evidence="8" id="KW-1185">Reference proteome</keyword>
<organism evidence="7 8">
    <name type="scientific">Cylicocyclus nassatus</name>
    <name type="common">Nematode worm</name>
    <dbReference type="NCBI Taxonomy" id="53992"/>
    <lineage>
        <taxon>Eukaryota</taxon>
        <taxon>Metazoa</taxon>
        <taxon>Ecdysozoa</taxon>
        <taxon>Nematoda</taxon>
        <taxon>Chromadorea</taxon>
        <taxon>Rhabditida</taxon>
        <taxon>Rhabditina</taxon>
        <taxon>Rhabditomorpha</taxon>
        <taxon>Strongyloidea</taxon>
        <taxon>Strongylidae</taxon>
        <taxon>Cylicocyclus</taxon>
    </lineage>
</organism>
<dbReference type="PANTHER" id="PTHR21659">
    <property type="entry name" value="HYDROPHOBIC PROTEIN RCI2 LOW TEMPERATURE AND SALT RESPONSIVE PROTEIN LTI6 -RELATED"/>
    <property type="match status" value="1"/>
</dbReference>
<comment type="subcellular location">
    <subcellularLocation>
        <location evidence="1">Membrane</location>
    </subcellularLocation>
</comment>
<evidence type="ECO:0000256" key="6">
    <source>
        <dbReference type="SAM" id="Phobius"/>
    </source>
</evidence>
<evidence type="ECO:0000313" key="7">
    <source>
        <dbReference type="EMBL" id="CAJ0604926.1"/>
    </source>
</evidence>
<evidence type="ECO:0000256" key="1">
    <source>
        <dbReference type="ARBA" id="ARBA00004370"/>
    </source>
</evidence>
<dbReference type="InterPro" id="IPR000612">
    <property type="entry name" value="PMP3"/>
</dbReference>
<reference evidence="7" key="1">
    <citation type="submission" date="2023-07" db="EMBL/GenBank/DDBJ databases">
        <authorList>
            <consortium name="CYATHOMIX"/>
        </authorList>
    </citation>
    <scope>NUCLEOTIDE SEQUENCE</scope>
    <source>
        <strain evidence="7">N/A</strain>
    </source>
</reference>
<gene>
    <name evidence="7" type="ORF">CYNAS_LOCUS16909</name>
</gene>
<dbReference type="Pfam" id="PF01679">
    <property type="entry name" value="Pmp3"/>
    <property type="match status" value="1"/>
</dbReference>
<dbReference type="AlphaFoldDB" id="A0AA36MAL6"/>
<name>A0AA36MAL6_CYLNA</name>
<dbReference type="PANTHER" id="PTHR21659:SF90">
    <property type="entry name" value="PLASMA MEMBRANE PROTEOLIPID 3"/>
    <property type="match status" value="1"/>
</dbReference>
<evidence type="ECO:0000313" key="8">
    <source>
        <dbReference type="Proteomes" id="UP001176961"/>
    </source>
</evidence>
<dbReference type="Proteomes" id="UP001176961">
    <property type="component" value="Unassembled WGS sequence"/>
</dbReference>
<dbReference type="EMBL" id="CATQJL010000316">
    <property type="protein sequence ID" value="CAJ0604926.1"/>
    <property type="molecule type" value="Genomic_DNA"/>
</dbReference>
<dbReference type="GO" id="GO:0016020">
    <property type="term" value="C:membrane"/>
    <property type="evidence" value="ECO:0007669"/>
    <property type="project" value="UniProtKB-SubCell"/>
</dbReference>
<accession>A0AA36MAL6</accession>
<sequence length="80" mass="8962">MSTNASSSEIGQCIQILLLIFFPPLAIWYHDGKCSNVVCLNLILCMLIVPGFIHACWYCCCAEEKEEKPKELSEEPVLSP</sequence>
<comment type="similarity">
    <text evidence="2">Belongs to the UPF0057 (PMP3) family.</text>
</comment>
<keyword evidence="4 6" id="KW-1133">Transmembrane helix</keyword>
<evidence type="ECO:0000256" key="4">
    <source>
        <dbReference type="ARBA" id="ARBA00022989"/>
    </source>
</evidence>
<proteinExistence type="inferred from homology"/>
<evidence type="ECO:0000256" key="5">
    <source>
        <dbReference type="ARBA" id="ARBA00023136"/>
    </source>
</evidence>
<keyword evidence="5 6" id="KW-0472">Membrane</keyword>
<keyword evidence="3 6" id="KW-0812">Transmembrane</keyword>
<protein>
    <submittedName>
        <fullName evidence="7">Uncharacterized protein</fullName>
    </submittedName>
</protein>
<comment type="caution">
    <text evidence="7">The sequence shown here is derived from an EMBL/GenBank/DDBJ whole genome shotgun (WGS) entry which is preliminary data.</text>
</comment>
<evidence type="ECO:0000256" key="3">
    <source>
        <dbReference type="ARBA" id="ARBA00022692"/>
    </source>
</evidence>
<feature type="transmembrane region" description="Helical" evidence="6">
    <location>
        <begin position="35"/>
        <end position="60"/>
    </location>
</feature>
<feature type="transmembrane region" description="Helical" evidence="6">
    <location>
        <begin position="12"/>
        <end position="29"/>
    </location>
</feature>